<feature type="domain" description="Methyltransferase FkbM" evidence="2">
    <location>
        <begin position="111"/>
        <end position="267"/>
    </location>
</feature>
<comment type="caution">
    <text evidence="3">The sequence shown here is derived from an EMBL/GenBank/DDBJ whole genome shotgun (WGS) entry which is preliminary data.</text>
</comment>
<dbReference type="Proteomes" id="UP000643207">
    <property type="component" value="Unassembled WGS sequence"/>
</dbReference>
<dbReference type="SUPFAM" id="SSF53335">
    <property type="entry name" value="S-adenosyl-L-methionine-dependent methyltransferases"/>
    <property type="match status" value="1"/>
</dbReference>
<dbReference type="GO" id="GO:0008168">
    <property type="term" value="F:methyltransferase activity"/>
    <property type="evidence" value="ECO:0007669"/>
    <property type="project" value="UniProtKB-KW"/>
</dbReference>
<proteinExistence type="predicted"/>
<evidence type="ECO:0000313" key="4">
    <source>
        <dbReference type="Proteomes" id="UP000643207"/>
    </source>
</evidence>
<organism evidence="3 4">
    <name type="scientific">Aquariibacter lacus</name>
    <dbReference type="NCBI Taxonomy" id="2801332"/>
    <lineage>
        <taxon>Bacteria</taxon>
        <taxon>Pseudomonadati</taxon>
        <taxon>Pseudomonadota</taxon>
        <taxon>Betaproteobacteria</taxon>
        <taxon>Burkholderiales</taxon>
        <taxon>Sphaerotilaceae</taxon>
        <taxon>Aquariibacter</taxon>
    </lineage>
</organism>
<dbReference type="InterPro" id="IPR006342">
    <property type="entry name" value="FkbM_mtfrase"/>
</dbReference>
<protein>
    <submittedName>
        <fullName evidence="3">FkbM family methyltransferase</fullName>
    </submittedName>
</protein>
<dbReference type="Gene3D" id="3.40.50.150">
    <property type="entry name" value="Vaccinia Virus protein VP39"/>
    <property type="match status" value="1"/>
</dbReference>
<dbReference type="PANTHER" id="PTHR34203">
    <property type="entry name" value="METHYLTRANSFERASE, FKBM FAMILY PROTEIN"/>
    <property type="match status" value="1"/>
</dbReference>
<gene>
    <name evidence="3" type="ORF">JI742_10820</name>
</gene>
<reference evidence="3 4" key="1">
    <citation type="submission" date="2021-01" db="EMBL/GenBank/DDBJ databases">
        <title>Piscinibacter sp. Jin2 Genome sequencing and assembly.</title>
        <authorList>
            <person name="Kim I."/>
        </authorList>
    </citation>
    <scope>NUCLEOTIDE SEQUENCE [LARGE SCALE GENOMIC DNA]</scope>
    <source>
        <strain evidence="3 4">Jin2</strain>
    </source>
</reference>
<feature type="compositionally biased region" description="Low complexity" evidence="1">
    <location>
        <begin position="189"/>
        <end position="198"/>
    </location>
</feature>
<evidence type="ECO:0000259" key="2">
    <source>
        <dbReference type="Pfam" id="PF05050"/>
    </source>
</evidence>
<sequence>MPPLSPTRRSAPLADAGFGAHAPSARLGHLIRLAQSAPRNWLGQQFAQLVRALVLRRHALPLDVVVGRLRLRCWLRDNHSERKFVFMPWRFDAEERRLIVQALGPDGTFVDIGANVGLYTLDIATQLGPRGRVLALEPHPPTFERLRFNVQATLADRPDGPRVQIERLGVHDAGGELRLHLDPGNLGGSSLLPRGRSGADAGAATRPEAPVSTVSCRPLAQILDAQGIERVDAIKIDIEGAEDSALMDYLRHQPEARLPVCLVIENSEHLWRQDLPAALHARGFRPQHRSRLNTVYCRARAPA</sequence>
<evidence type="ECO:0000256" key="1">
    <source>
        <dbReference type="SAM" id="MobiDB-lite"/>
    </source>
</evidence>
<keyword evidence="3" id="KW-0808">Transferase</keyword>
<dbReference type="NCBIfam" id="TIGR01444">
    <property type="entry name" value="fkbM_fam"/>
    <property type="match status" value="1"/>
</dbReference>
<dbReference type="RefSeq" id="WP_201826769.1">
    <property type="nucleotide sequence ID" value="NZ_JAERRA010000002.1"/>
</dbReference>
<dbReference type="GO" id="GO:0032259">
    <property type="term" value="P:methylation"/>
    <property type="evidence" value="ECO:0007669"/>
    <property type="project" value="UniProtKB-KW"/>
</dbReference>
<dbReference type="PANTHER" id="PTHR34203:SF15">
    <property type="entry name" value="SLL1173 PROTEIN"/>
    <property type="match status" value="1"/>
</dbReference>
<dbReference type="InterPro" id="IPR052514">
    <property type="entry name" value="SAM-dependent_MTase"/>
</dbReference>
<dbReference type="Pfam" id="PF05050">
    <property type="entry name" value="Methyltransf_21"/>
    <property type="match status" value="1"/>
</dbReference>
<dbReference type="AlphaFoldDB" id="A0A9X1BRW2"/>
<keyword evidence="4" id="KW-1185">Reference proteome</keyword>
<name>A0A9X1BRW2_9BURK</name>
<dbReference type="EMBL" id="JAERRA010000002">
    <property type="protein sequence ID" value="MBL0720379.1"/>
    <property type="molecule type" value="Genomic_DNA"/>
</dbReference>
<dbReference type="InterPro" id="IPR029063">
    <property type="entry name" value="SAM-dependent_MTases_sf"/>
</dbReference>
<evidence type="ECO:0000313" key="3">
    <source>
        <dbReference type="EMBL" id="MBL0720379.1"/>
    </source>
</evidence>
<feature type="region of interest" description="Disordered" evidence="1">
    <location>
        <begin position="189"/>
        <end position="210"/>
    </location>
</feature>
<accession>A0A9X1BRW2</accession>
<keyword evidence="3" id="KW-0489">Methyltransferase</keyword>